<keyword evidence="2" id="KW-1185">Reference proteome</keyword>
<evidence type="ECO:0000313" key="2">
    <source>
        <dbReference type="Proteomes" id="UP001501126"/>
    </source>
</evidence>
<comment type="caution">
    <text evidence="1">The sequence shown here is derived from an EMBL/GenBank/DDBJ whole genome shotgun (WGS) entry which is preliminary data.</text>
</comment>
<evidence type="ECO:0000313" key="1">
    <source>
        <dbReference type="EMBL" id="GAA0875380.1"/>
    </source>
</evidence>
<name>A0ABP3Y1J4_9FLAO</name>
<accession>A0ABP3Y1J4</accession>
<sequence length="141" mass="16849">MIAHETPEEDLVHFAFSQEQSKKLNWKHDHEFEYNGQMYDIIWRNETKDSVTFVCWWDKAETELNHKLNTLCSVSFGKKTEKDPEKKHLFSYSKDLNYLTTDVLQFNRVLFPLEKQFSFSFTKFIQRITNKPPTPPPISNL</sequence>
<dbReference type="EMBL" id="BAAAFH010000011">
    <property type="protein sequence ID" value="GAA0875380.1"/>
    <property type="molecule type" value="Genomic_DNA"/>
</dbReference>
<protein>
    <submittedName>
        <fullName evidence="1">Uncharacterized protein</fullName>
    </submittedName>
</protein>
<proteinExistence type="predicted"/>
<reference evidence="2" key="1">
    <citation type="journal article" date="2019" name="Int. J. Syst. Evol. Microbiol.">
        <title>The Global Catalogue of Microorganisms (GCM) 10K type strain sequencing project: providing services to taxonomists for standard genome sequencing and annotation.</title>
        <authorList>
            <consortium name="The Broad Institute Genomics Platform"/>
            <consortium name="The Broad Institute Genome Sequencing Center for Infectious Disease"/>
            <person name="Wu L."/>
            <person name="Ma J."/>
        </authorList>
    </citation>
    <scope>NUCLEOTIDE SEQUENCE [LARGE SCALE GENOMIC DNA]</scope>
    <source>
        <strain evidence="2">JCM 16083</strain>
    </source>
</reference>
<organism evidence="1 2">
    <name type="scientific">Wandonia haliotis</name>
    <dbReference type="NCBI Taxonomy" id="574963"/>
    <lineage>
        <taxon>Bacteria</taxon>
        <taxon>Pseudomonadati</taxon>
        <taxon>Bacteroidota</taxon>
        <taxon>Flavobacteriia</taxon>
        <taxon>Flavobacteriales</taxon>
        <taxon>Crocinitomicaceae</taxon>
        <taxon>Wandonia</taxon>
    </lineage>
</organism>
<gene>
    <name evidence="1" type="ORF">GCM10009118_17890</name>
</gene>
<dbReference type="Proteomes" id="UP001501126">
    <property type="component" value="Unassembled WGS sequence"/>
</dbReference>